<evidence type="ECO:0000256" key="3">
    <source>
        <dbReference type="SAM" id="Coils"/>
    </source>
</evidence>
<gene>
    <name evidence="8" type="ORF">RJ641_008422</name>
</gene>
<dbReference type="CDD" id="cd12266">
    <property type="entry name" value="RRM_like_XS"/>
    <property type="match status" value="1"/>
</dbReference>
<protein>
    <submittedName>
        <fullName evidence="8">Zinc finger-XS domain</fullName>
    </submittedName>
</protein>
<dbReference type="AlphaFoldDB" id="A0AAN8ZAS0"/>
<dbReference type="InterPro" id="IPR005380">
    <property type="entry name" value="XS_domain"/>
</dbReference>
<feature type="coiled-coil region" evidence="3">
    <location>
        <begin position="372"/>
        <end position="470"/>
    </location>
</feature>
<keyword evidence="1 3" id="KW-0175">Coiled coil</keyword>
<dbReference type="Pfam" id="PF03469">
    <property type="entry name" value="XH"/>
    <property type="match status" value="2"/>
</dbReference>
<dbReference type="Proteomes" id="UP001370490">
    <property type="component" value="Unassembled WGS sequence"/>
</dbReference>
<evidence type="ECO:0000256" key="1">
    <source>
        <dbReference type="ARBA" id="ARBA00023054"/>
    </source>
</evidence>
<proteinExistence type="predicted"/>
<dbReference type="Pfam" id="PF03470">
    <property type="entry name" value="zf-XS"/>
    <property type="match status" value="1"/>
</dbReference>
<dbReference type="GO" id="GO:0080188">
    <property type="term" value="P:gene silencing by siRNA-directed DNA methylation"/>
    <property type="evidence" value="ECO:0007669"/>
    <property type="project" value="InterPro"/>
</dbReference>
<dbReference type="PANTHER" id="PTHR21596">
    <property type="entry name" value="RIBONUCLEASE P SUBUNIT P38"/>
    <property type="match status" value="1"/>
</dbReference>
<feature type="domain" description="XS" evidence="5">
    <location>
        <begin position="227"/>
        <end position="339"/>
    </location>
</feature>
<name>A0AAN8ZAS0_9MAGN</name>
<feature type="region of interest" description="Disordered" evidence="4">
    <location>
        <begin position="190"/>
        <end position="211"/>
    </location>
</feature>
<dbReference type="EMBL" id="JBAMMX010000015">
    <property type="protein sequence ID" value="KAK6926703.1"/>
    <property type="molecule type" value="Genomic_DNA"/>
</dbReference>
<evidence type="ECO:0000259" key="5">
    <source>
        <dbReference type="Pfam" id="PF03468"/>
    </source>
</evidence>
<dbReference type="InterPro" id="IPR045177">
    <property type="entry name" value="FDM1-5/IDN2"/>
</dbReference>
<keyword evidence="2" id="KW-0943">RNA-mediated gene silencing</keyword>
<reference evidence="8 9" key="1">
    <citation type="submission" date="2023-12" db="EMBL/GenBank/DDBJ databases">
        <title>A high-quality genome assembly for Dillenia turbinata (Dilleniales).</title>
        <authorList>
            <person name="Chanderbali A."/>
        </authorList>
    </citation>
    <scope>NUCLEOTIDE SEQUENCE [LARGE SCALE GENOMIC DNA]</scope>
    <source>
        <strain evidence="8">LSX21</strain>
        <tissue evidence="8">Leaf</tissue>
    </source>
</reference>
<dbReference type="InterPro" id="IPR038588">
    <property type="entry name" value="XS_domain_sf"/>
</dbReference>
<feature type="domain" description="Factor of DNA methylation 1-5/IDN2" evidence="6">
    <location>
        <begin position="496"/>
        <end position="528"/>
    </location>
</feature>
<dbReference type="Gene3D" id="3.30.70.2890">
    <property type="entry name" value="XS domain"/>
    <property type="match status" value="1"/>
</dbReference>
<sequence length="597" mass="69192">MNAAKRTFEILAWVGPAQPWCAYKQSGVEPLPTSEHYSKQGFPHMMPGTSEHDEETQSLIEEYTQRYYKRYFGCPFCSDRKGHDYLSTELLQHSVCLAKTSHSRSVKEKVQHFALAKYLENYVETRCQSDHQRNVESPRRRKTDEKRLGKYDEGSLPKRLKEAEAHGFNYISEKKGVEGKVLSQSDEVERKYSDEMGPSEQNKEAETRGCSEKNTVVQAHNSTDAGEKYVCPWMGIVVNNPVKWNGRKYVGDSGKKLKDDLAQSGFNPMKVTPLWSPNRYSGASIVLFTKDWIGFQNAMAFEKAFEEKRCGKKDYHRRLSDRHIGDSLYAWVAREEDYKARNLIGKHLCRNGDLFTVAALDAEDQRKKNTLMSNLANTIKQKSVQIKKMQHKVDVTSVSLDNVMKEIEKMHQLHNEEMKRMEQNNRAKLENIFEEQIETMRQLAAKRRELEELGRRVAQNESERQRLAEKEMNERAILERKKADESMLSRANIRVKRMGELDNAPFHSACKKKYAGEEAEIKAVELMRITSVIQSDVLSRTQSEEMQRALNELNEYNPSGRYPIPELWNVAEGRKATLQEGVSLILKQWKVFKRERN</sequence>
<feature type="region of interest" description="Disordered" evidence="4">
    <location>
        <begin position="127"/>
        <end position="155"/>
    </location>
</feature>
<feature type="domain" description="Zinc finger-XS" evidence="7">
    <location>
        <begin position="74"/>
        <end position="116"/>
    </location>
</feature>
<organism evidence="8 9">
    <name type="scientific">Dillenia turbinata</name>
    <dbReference type="NCBI Taxonomy" id="194707"/>
    <lineage>
        <taxon>Eukaryota</taxon>
        <taxon>Viridiplantae</taxon>
        <taxon>Streptophyta</taxon>
        <taxon>Embryophyta</taxon>
        <taxon>Tracheophyta</taxon>
        <taxon>Spermatophyta</taxon>
        <taxon>Magnoliopsida</taxon>
        <taxon>eudicotyledons</taxon>
        <taxon>Gunneridae</taxon>
        <taxon>Pentapetalae</taxon>
        <taxon>Dilleniales</taxon>
        <taxon>Dilleniaceae</taxon>
        <taxon>Dillenia</taxon>
    </lineage>
</organism>
<dbReference type="InterPro" id="IPR005379">
    <property type="entry name" value="FDM1-5/IDN2_XH"/>
</dbReference>
<evidence type="ECO:0000313" key="8">
    <source>
        <dbReference type="EMBL" id="KAK6926703.1"/>
    </source>
</evidence>
<keyword evidence="9" id="KW-1185">Reference proteome</keyword>
<evidence type="ECO:0000259" key="6">
    <source>
        <dbReference type="Pfam" id="PF03469"/>
    </source>
</evidence>
<evidence type="ECO:0000259" key="7">
    <source>
        <dbReference type="Pfam" id="PF03470"/>
    </source>
</evidence>
<evidence type="ECO:0000256" key="2">
    <source>
        <dbReference type="ARBA" id="ARBA00023158"/>
    </source>
</evidence>
<accession>A0AAN8ZAS0</accession>
<dbReference type="InterPro" id="IPR005381">
    <property type="entry name" value="Znf-XS_domain"/>
</dbReference>
<dbReference type="Pfam" id="PF03468">
    <property type="entry name" value="XS"/>
    <property type="match status" value="1"/>
</dbReference>
<evidence type="ECO:0000256" key="4">
    <source>
        <dbReference type="SAM" id="MobiDB-lite"/>
    </source>
</evidence>
<comment type="caution">
    <text evidence="8">The sequence shown here is derived from an EMBL/GenBank/DDBJ whole genome shotgun (WGS) entry which is preliminary data.</text>
</comment>
<evidence type="ECO:0000313" key="9">
    <source>
        <dbReference type="Proteomes" id="UP001370490"/>
    </source>
</evidence>
<feature type="domain" description="Factor of DNA methylation 1-5/IDN2" evidence="6">
    <location>
        <begin position="544"/>
        <end position="594"/>
    </location>
</feature>
<dbReference type="PANTHER" id="PTHR21596:SF23">
    <property type="entry name" value="FACTOR OF DNA METHYLATION 4"/>
    <property type="match status" value="1"/>
</dbReference>
<feature type="compositionally biased region" description="Basic and acidic residues" evidence="4">
    <location>
        <begin position="201"/>
        <end position="211"/>
    </location>
</feature>